<dbReference type="PANTHER" id="PTHR30007:SF1">
    <property type="entry name" value="BLR1914 PROTEIN"/>
    <property type="match status" value="1"/>
</dbReference>
<accession>A0ABS4SSK6</accession>
<organism evidence="3 4">
    <name type="scientific">Azospirillum rugosum</name>
    <dbReference type="NCBI Taxonomy" id="416170"/>
    <lineage>
        <taxon>Bacteria</taxon>
        <taxon>Pseudomonadati</taxon>
        <taxon>Pseudomonadota</taxon>
        <taxon>Alphaproteobacteria</taxon>
        <taxon>Rhodospirillales</taxon>
        <taxon>Azospirillaceae</taxon>
        <taxon>Azospirillum</taxon>
    </lineage>
</organism>
<dbReference type="EMBL" id="JAGINP010000020">
    <property type="protein sequence ID" value="MBP2295088.1"/>
    <property type="molecule type" value="Genomic_DNA"/>
</dbReference>
<feature type="transmembrane region" description="Helical" evidence="1">
    <location>
        <begin position="104"/>
        <end position="119"/>
    </location>
</feature>
<evidence type="ECO:0000259" key="2">
    <source>
        <dbReference type="Pfam" id="PF01609"/>
    </source>
</evidence>
<dbReference type="Pfam" id="PF01609">
    <property type="entry name" value="DDE_Tnp_1"/>
    <property type="match status" value="1"/>
</dbReference>
<sequence length="120" mass="13840">MTGGEVHDSKAFATLMGTGWIKRVGRGRPRLKPDRLAADKAYSSGVIRSALRRRSITPVIPTKSNERPDPTFDRDAYRERNRVERLINRLKQFRRIATRYEKRAANYLAMITIAAILLWL</sequence>
<keyword evidence="4" id="KW-1185">Reference proteome</keyword>
<keyword evidence="1" id="KW-0472">Membrane</keyword>
<dbReference type="Proteomes" id="UP000781958">
    <property type="component" value="Unassembled WGS sequence"/>
</dbReference>
<dbReference type="NCBIfam" id="NF033580">
    <property type="entry name" value="transpos_IS5_3"/>
    <property type="match status" value="1"/>
</dbReference>
<evidence type="ECO:0000313" key="3">
    <source>
        <dbReference type="EMBL" id="MBP2295088.1"/>
    </source>
</evidence>
<evidence type="ECO:0000313" key="4">
    <source>
        <dbReference type="Proteomes" id="UP000781958"/>
    </source>
</evidence>
<reference evidence="3 4" key="1">
    <citation type="submission" date="2021-03" db="EMBL/GenBank/DDBJ databases">
        <title>Genomic Encyclopedia of Type Strains, Phase III (KMG-III): the genomes of soil and plant-associated and newly described type strains.</title>
        <authorList>
            <person name="Whitman W."/>
        </authorList>
    </citation>
    <scope>NUCLEOTIDE SEQUENCE [LARGE SCALE GENOMIC DNA]</scope>
    <source>
        <strain evidence="3 4">IMMIB AFH-6</strain>
    </source>
</reference>
<evidence type="ECO:0000256" key="1">
    <source>
        <dbReference type="SAM" id="Phobius"/>
    </source>
</evidence>
<feature type="domain" description="Transposase IS4-like" evidence="2">
    <location>
        <begin position="2"/>
        <end position="119"/>
    </location>
</feature>
<keyword evidence="1" id="KW-1133">Transmembrane helix</keyword>
<dbReference type="PANTHER" id="PTHR30007">
    <property type="entry name" value="PHP DOMAIN PROTEIN"/>
    <property type="match status" value="1"/>
</dbReference>
<gene>
    <name evidence="3" type="ORF">J2851_004891</name>
</gene>
<keyword evidence="1" id="KW-0812">Transmembrane</keyword>
<name>A0ABS4SSK6_9PROT</name>
<dbReference type="InterPro" id="IPR002559">
    <property type="entry name" value="Transposase_11"/>
</dbReference>
<proteinExistence type="predicted"/>
<protein>
    <submittedName>
        <fullName evidence="3">Transposase</fullName>
    </submittedName>
</protein>
<comment type="caution">
    <text evidence="3">The sequence shown here is derived from an EMBL/GenBank/DDBJ whole genome shotgun (WGS) entry which is preliminary data.</text>
</comment>